<dbReference type="Gene3D" id="2.40.30.10">
    <property type="entry name" value="Translation factors"/>
    <property type="match status" value="1"/>
</dbReference>
<sequence>MIQSIIGKKLGMTQIFSDDGKFEAVTAIEAGPC</sequence>
<reference evidence="1" key="1">
    <citation type="journal article" date="2014" name="Front. Microbiol.">
        <title>High frequency of phylogenetically diverse reductive dehalogenase-homologous genes in deep subseafloor sedimentary metagenomes.</title>
        <authorList>
            <person name="Kawai M."/>
            <person name="Futagami T."/>
            <person name="Toyoda A."/>
            <person name="Takaki Y."/>
            <person name="Nishi S."/>
            <person name="Hori S."/>
            <person name="Arai W."/>
            <person name="Tsubouchi T."/>
            <person name="Morono Y."/>
            <person name="Uchiyama I."/>
            <person name="Ito T."/>
            <person name="Fujiyama A."/>
            <person name="Inagaki F."/>
            <person name="Takami H."/>
        </authorList>
    </citation>
    <scope>NUCLEOTIDE SEQUENCE</scope>
    <source>
        <strain evidence="1">Expedition CK06-06</strain>
    </source>
</reference>
<feature type="non-terminal residue" evidence="1">
    <location>
        <position position="33"/>
    </location>
</feature>
<name>X1JX66_9ZZZZ</name>
<evidence type="ECO:0008006" key="2">
    <source>
        <dbReference type="Google" id="ProtNLM"/>
    </source>
</evidence>
<organism evidence="1">
    <name type="scientific">marine sediment metagenome</name>
    <dbReference type="NCBI Taxonomy" id="412755"/>
    <lineage>
        <taxon>unclassified sequences</taxon>
        <taxon>metagenomes</taxon>
        <taxon>ecological metagenomes</taxon>
    </lineage>
</organism>
<dbReference type="SUPFAM" id="SSF50447">
    <property type="entry name" value="Translation proteins"/>
    <property type="match status" value="1"/>
</dbReference>
<proteinExistence type="predicted"/>
<gene>
    <name evidence="1" type="ORF">S03H2_72308</name>
</gene>
<comment type="caution">
    <text evidence="1">The sequence shown here is derived from an EMBL/GenBank/DDBJ whole genome shotgun (WGS) entry which is preliminary data.</text>
</comment>
<dbReference type="AlphaFoldDB" id="X1JX66"/>
<evidence type="ECO:0000313" key="1">
    <source>
        <dbReference type="EMBL" id="GAH99331.1"/>
    </source>
</evidence>
<dbReference type="EMBL" id="BARU01048807">
    <property type="protein sequence ID" value="GAH99331.1"/>
    <property type="molecule type" value="Genomic_DNA"/>
</dbReference>
<accession>X1JX66</accession>
<protein>
    <recommendedName>
        <fullName evidence="2">50S ribosomal protein L3</fullName>
    </recommendedName>
</protein>
<dbReference type="InterPro" id="IPR009000">
    <property type="entry name" value="Transl_B-barrel_sf"/>
</dbReference>